<evidence type="ECO:0000313" key="2">
    <source>
        <dbReference type="Proteomes" id="UP000032568"/>
    </source>
</evidence>
<reference evidence="1 2" key="2">
    <citation type="journal article" date="2022" name="Mar. Drugs">
        <title>Bioassay-Guided Fractionation Leads to the Detection of Cholic Acid Generated by the Rare Thalassomonas sp.</title>
        <authorList>
            <person name="Pheiffer F."/>
            <person name="Schneider Y.K."/>
            <person name="Hansen E.H."/>
            <person name="Andersen J.H."/>
            <person name="Isaksson J."/>
            <person name="Busche T."/>
            <person name="R C."/>
            <person name="Kalinowski J."/>
            <person name="Zyl L.V."/>
            <person name="Trindade M."/>
        </authorList>
    </citation>
    <scope>NUCLEOTIDE SEQUENCE [LARGE SCALE GENOMIC DNA]</scope>
    <source>
        <strain evidence="1 2">A5K-106</strain>
    </source>
</reference>
<dbReference type="RefSeq" id="WP_044835663.1">
    <property type="nucleotide sequence ID" value="NZ_CP059736.1"/>
</dbReference>
<dbReference type="EMBL" id="CP059736">
    <property type="protein sequence ID" value="WDE02690.1"/>
    <property type="molecule type" value="Genomic_DNA"/>
</dbReference>
<dbReference type="AlphaFoldDB" id="A0AAE9YYC9"/>
<name>A0AAE9YYC9_9GAMM</name>
<organism evidence="1 2">
    <name type="scientific">Thalassomonas actiniarum</name>
    <dbReference type="NCBI Taxonomy" id="485447"/>
    <lineage>
        <taxon>Bacteria</taxon>
        <taxon>Pseudomonadati</taxon>
        <taxon>Pseudomonadota</taxon>
        <taxon>Gammaproteobacteria</taxon>
        <taxon>Alteromonadales</taxon>
        <taxon>Colwelliaceae</taxon>
        <taxon>Thalassomonas</taxon>
    </lineage>
</organism>
<reference evidence="1 2" key="1">
    <citation type="journal article" date="2015" name="Genome Announc.">
        <title>Draft Genome Sequences of Marine Isolates of Thalassomonas viridans and Thalassomonas actiniarum.</title>
        <authorList>
            <person name="Olonade I."/>
            <person name="van Zyl L.J."/>
            <person name="Trindade M."/>
        </authorList>
    </citation>
    <scope>NUCLEOTIDE SEQUENCE [LARGE SCALE GENOMIC DNA]</scope>
    <source>
        <strain evidence="1 2">A5K-106</strain>
    </source>
</reference>
<accession>A0AAE9YYC9</accession>
<proteinExistence type="predicted"/>
<dbReference type="Proteomes" id="UP000032568">
    <property type="component" value="Chromosome pTact"/>
</dbReference>
<sequence length="409" mass="45058">MSSEAQTINRVEDLLTPQAIRSRCRQIYQLTRAGHGNFNIKLDRLAEVADYVLAEIKENYPDLNIPFHSRWSHFNAGGIKRIEVLNEKITALSPPDQARAKIDLVLVSVLLDAGAGEQWRYKEAQSAKAFSRSEGLAIASFDMFISGAFSSNPDKPFQADARALSAFSREQLITGFQVSDSNPLTGIDGRVNLLRALGRVLSNKAEIFHQQRPGSLFDALIHLHGKNISAENILSLVLSGFGEIWPGRISIGDTCLGDVWEYPLLQSQDPLSALVPFHKLSQWLTYSLIEPIAEAGIKVSGVENLTGLAEYRNGGLLLDKGLIELKYKSQAQLLHNPDSELIIEWRALTLVLLDKIAEQIREKLHLSAAELPLAKVLEGGTWHAGRKAAKALRSDGSPPLKLNSDGTVF</sequence>
<gene>
    <name evidence="1" type="ORF">SG35_030280</name>
</gene>
<keyword evidence="2" id="KW-1185">Reference proteome</keyword>
<protein>
    <submittedName>
        <fullName evidence="1">URC4/urg3 family protein</fullName>
    </submittedName>
</protein>
<dbReference type="Pfam" id="PF07958">
    <property type="entry name" value="DUF1688"/>
    <property type="match status" value="1"/>
</dbReference>
<evidence type="ECO:0000313" key="1">
    <source>
        <dbReference type="EMBL" id="WDE02690.1"/>
    </source>
</evidence>
<dbReference type="PANTHER" id="PTHR31687">
    <property type="match status" value="1"/>
</dbReference>
<dbReference type="KEGG" id="tact:SG35_030280"/>
<dbReference type="PANTHER" id="PTHR31687:SF3">
    <property type="entry name" value="PROTEIN URG3"/>
    <property type="match status" value="1"/>
</dbReference>
<dbReference type="InterPro" id="IPR012469">
    <property type="entry name" value="DUF1688"/>
</dbReference>